<keyword evidence="4" id="KW-0804">Transcription</keyword>
<dbReference type="InterPro" id="IPR058245">
    <property type="entry name" value="NreC/VraR/RcsB-like_REC"/>
</dbReference>
<evidence type="ECO:0000313" key="8">
    <source>
        <dbReference type="EMBL" id="SKC88742.1"/>
    </source>
</evidence>
<feature type="domain" description="HTH luxR-type" evidence="6">
    <location>
        <begin position="144"/>
        <end position="209"/>
    </location>
</feature>
<evidence type="ECO:0000259" key="6">
    <source>
        <dbReference type="PROSITE" id="PS50043"/>
    </source>
</evidence>
<dbReference type="GO" id="GO:0003677">
    <property type="term" value="F:DNA binding"/>
    <property type="evidence" value="ECO:0007669"/>
    <property type="project" value="UniProtKB-KW"/>
</dbReference>
<dbReference type="CDD" id="cd06170">
    <property type="entry name" value="LuxR_C_like"/>
    <property type="match status" value="1"/>
</dbReference>
<dbReference type="EMBL" id="FUZU01000005">
    <property type="protein sequence ID" value="SKC88742.1"/>
    <property type="molecule type" value="Genomic_DNA"/>
</dbReference>
<dbReference type="GO" id="GO:0000160">
    <property type="term" value="P:phosphorelay signal transduction system"/>
    <property type="evidence" value="ECO:0007669"/>
    <property type="project" value="InterPro"/>
</dbReference>
<reference evidence="8 9" key="1">
    <citation type="submission" date="2017-02" db="EMBL/GenBank/DDBJ databases">
        <authorList>
            <person name="Peterson S.W."/>
        </authorList>
    </citation>
    <scope>NUCLEOTIDE SEQUENCE [LARGE SCALE GENOMIC DNA]</scope>
    <source>
        <strain evidence="8 9">DSM 25262</strain>
    </source>
</reference>
<evidence type="ECO:0000256" key="3">
    <source>
        <dbReference type="ARBA" id="ARBA00023125"/>
    </source>
</evidence>
<dbReference type="InterPro" id="IPR001789">
    <property type="entry name" value="Sig_transdc_resp-reg_receiver"/>
</dbReference>
<sequence length="214" mass="23969">MIQGRFKARLILIIEDTRTREGLGYAIESNTRCSLINSYSTCEEAIKELNKTSPDLIVMDLVFAGIEGIEAIKCIREKRPQTEFLVVTGERQRELFLSTIAAGVTGYVLQESGLSYFLTALDKILDGGAYLSPVFTRTLLETFWVNPVSPLSDRETEVLKLVTEGKSYTQIATQLQISQETSKTHIKNIYRKLKVGSKSEVVKKAINDKLVSII</sequence>
<dbReference type="PROSITE" id="PS50110">
    <property type="entry name" value="RESPONSE_REGULATORY"/>
    <property type="match status" value="1"/>
</dbReference>
<name>A0A1T5MKI8_9BACT</name>
<dbReference type="SMART" id="SM00421">
    <property type="entry name" value="HTH_LUXR"/>
    <property type="match status" value="1"/>
</dbReference>
<evidence type="ECO:0000256" key="5">
    <source>
        <dbReference type="PROSITE-ProRule" id="PRU00169"/>
    </source>
</evidence>
<dbReference type="SMART" id="SM00448">
    <property type="entry name" value="REC"/>
    <property type="match status" value="1"/>
</dbReference>
<dbReference type="STRING" id="688867.SAMN05660236_5676"/>
<protein>
    <submittedName>
        <fullName evidence="8">DNA-binding response regulator, NarL/FixJ family, contains REC and HTH domains</fullName>
    </submittedName>
</protein>
<organism evidence="8 9">
    <name type="scientific">Ohtaekwangia koreensis</name>
    <dbReference type="NCBI Taxonomy" id="688867"/>
    <lineage>
        <taxon>Bacteria</taxon>
        <taxon>Pseudomonadati</taxon>
        <taxon>Bacteroidota</taxon>
        <taxon>Cytophagia</taxon>
        <taxon>Cytophagales</taxon>
        <taxon>Fulvivirgaceae</taxon>
        <taxon>Ohtaekwangia</taxon>
    </lineage>
</organism>
<feature type="domain" description="Response regulatory" evidence="7">
    <location>
        <begin position="9"/>
        <end position="125"/>
    </location>
</feature>
<keyword evidence="2" id="KW-0805">Transcription regulation</keyword>
<dbReference type="CDD" id="cd17535">
    <property type="entry name" value="REC_NarL-like"/>
    <property type="match status" value="1"/>
</dbReference>
<dbReference type="PRINTS" id="PR00038">
    <property type="entry name" value="HTHLUXR"/>
</dbReference>
<keyword evidence="3 8" id="KW-0238">DNA-binding</keyword>
<feature type="modified residue" description="4-aspartylphosphate" evidence="5">
    <location>
        <position position="60"/>
    </location>
</feature>
<dbReference type="PANTHER" id="PTHR43214:SF41">
    <property type="entry name" value="NITRATE_NITRITE RESPONSE REGULATOR PROTEIN NARP"/>
    <property type="match status" value="1"/>
</dbReference>
<gene>
    <name evidence="8" type="ORF">SAMN05660236_5676</name>
</gene>
<evidence type="ECO:0000313" key="9">
    <source>
        <dbReference type="Proteomes" id="UP000190961"/>
    </source>
</evidence>
<evidence type="ECO:0000259" key="7">
    <source>
        <dbReference type="PROSITE" id="PS50110"/>
    </source>
</evidence>
<dbReference type="Gene3D" id="3.40.50.2300">
    <property type="match status" value="1"/>
</dbReference>
<dbReference type="Proteomes" id="UP000190961">
    <property type="component" value="Unassembled WGS sequence"/>
</dbReference>
<dbReference type="AlphaFoldDB" id="A0A1T5MKI8"/>
<dbReference type="InterPro" id="IPR000792">
    <property type="entry name" value="Tscrpt_reg_LuxR_C"/>
</dbReference>
<evidence type="ECO:0000256" key="1">
    <source>
        <dbReference type="ARBA" id="ARBA00022553"/>
    </source>
</evidence>
<dbReference type="SUPFAM" id="SSF52172">
    <property type="entry name" value="CheY-like"/>
    <property type="match status" value="1"/>
</dbReference>
<dbReference type="SUPFAM" id="SSF46894">
    <property type="entry name" value="C-terminal effector domain of the bipartite response regulators"/>
    <property type="match status" value="1"/>
</dbReference>
<dbReference type="InterPro" id="IPR011006">
    <property type="entry name" value="CheY-like_superfamily"/>
</dbReference>
<dbReference type="PROSITE" id="PS50043">
    <property type="entry name" value="HTH_LUXR_2"/>
    <property type="match status" value="1"/>
</dbReference>
<dbReference type="Pfam" id="PF00196">
    <property type="entry name" value="GerE"/>
    <property type="match status" value="1"/>
</dbReference>
<keyword evidence="1 5" id="KW-0597">Phosphoprotein</keyword>
<accession>A0A1T5MKI8</accession>
<proteinExistence type="predicted"/>
<dbReference type="InterPro" id="IPR016032">
    <property type="entry name" value="Sig_transdc_resp-reg_C-effctor"/>
</dbReference>
<dbReference type="PANTHER" id="PTHR43214">
    <property type="entry name" value="TWO-COMPONENT RESPONSE REGULATOR"/>
    <property type="match status" value="1"/>
</dbReference>
<dbReference type="InterPro" id="IPR039420">
    <property type="entry name" value="WalR-like"/>
</dbReference>
<dbReference type="OrthoDB" id="9797341at2"/>
<keyword evidence="9" id="KW-1185">Reference proteome</keyword>
<dbReference type="GO" id="GO:0006355">
    <property type="term" value="P:regulation of DNA-templated transcription"/>
    <property type="evidence" value="ECO:0007669"/>
    <property type="project" value="InterPro"/>
</dbReference>
<evidence type="ECO:0000256" key="4">
    <source>
        <dbReference type="ARBA" id="ARBA00023163"/>
    </source>
</evidence>
<dbReference type="RefSeq" id="WP_079690170.1">
    <property type="nucleotide sequence ID" value="NZ_FUZU01000005.1"/>
</dbReference>
<dbReference type="Pfam" id="PF00072">
    <property type="entry name" value="Response_reg"/>
    <property type="match status" value="1"/>
</dbReference>
<evidence type="ECO:0000256" key="2">
    <source>
        <dbReference type="ARBA" id="ARBA00023015"/>
    </source>
</evidence>